<dbReference type="PANTHER" id="PTHR44942:SF4">
    <property type="entry name" value="METHYLTRANSFERASE TYPE 11 DOMAIN-CONTAINING PROTEIN"/>
    <property type="match status" value="1"/>
</dbReference>
<keyword evidence="5" id="KW-1185">Reference proteome</keyword>
<dbReference type="EC" id="2.1.-.-" evidence="4"/>
<dbReference type="InterPro" id="IPR041698">
    <property type="entry name" value="Methyltransf_25"/>
</dbReference>
<dbReference type="Pfam" id="PF13649">
    <property type="entry name" value="Methyltransf_25"/>
    <property type="match status" value="1"/>
</dbReference>
<keyword evidence="2 4" id="KW-0808">Transferase</keyword>
<evidence type="ECO:0000256" key="1">
    <source>
        <dbReference type="ARBA" id="ARBA00022603"/>
    </source>
</evidence>
<dbReference type="CDD" id="cd02440">
    <property type="entry name" value="AdoMet_MTases"/>
    <property type="match status" value="1"/>
</dbReference>
<name>A0ABV7WNQ6_9GAMM</name>
<evidence type="ECO:0000256" key="2">
    <source>
        <dbReference type="ARBA" id="ARBA00022679"/>
    </source>
</evidence>
<reference evidence="5" key="1">
    <citation type="journal article" date="2019" name="Int. J. Syst. Evol. Microbiol.">
        <title>The Global Catalogue of Microorganisms (GCM) 10K type strain sequencing project: providing services to taxonomists for standard genome sequencing and annotation.</title>
        <authorList>
            <consortium name="The Broad Institute Genomics Platform"/>
            <consortium name="The Broad Institute Genome Sequencing Center for Infectious Disease"/>
            <person name="Wu L."/>
            <person name="Ma J."/>
        </authorList>
    </citation>
    <scope>NUCLEOTIDE SEQUENCE [LARGE SCALE GENOMIC DNA]</scope>
    <source>
        <strain evidence="5">CECT 8288</strain>
    </source>
</reference>
<accession>A0ABV7WNQ6</accession>
<dbReference type="PANTHER" id="PTHR44942">
    <property type="entry name" value="METHYLTRANSF_11 DOMAIN-CONTAINING PROTEIN"/>
    <property type="match status" value="1"/>
</dbReference>
<protein>
    <submittedName>
        <fullName evidence="4">Class I SAM-dependent methyltransferase</fullName>
        <ecNumber evidence="4">2.1.-.-</ecNumber>
    </submittedName>
</protein>
<sequence>MTYFSLEEASNRYEQYRPKVHGVIKHWLKNAGITKRFDTAIDIACGTGDSTIPVIDISNSVQGIDLSEVMLNKARAKGLEVNQLGYEAAHTLGQFDLITTCMAFHWFDFEQAVQAYKQASSDSSIWLIYNFSFGGSVHSKEFNDWFFDTYLTLFPTPPRNSQTANFEGVSNLEKLDSSKGTIPLSFDKAALIKYLTTQSNIEAAVHQGSSYEEVEAILQDSLQSIVFDEAFLYNYSYSIYRYTRDS</sequence>
<dbReference type="EMBL" id="JBHRYN010000005">
    <property type="protein sequence ID" value="MFC3700582.1"/>
    <property type="molecule type" value="Genomic_DNA"/>
</dbReference>
<proteinExistence type="predicted"/>
<dbReference type="InterPro" id="IPR051052">
    <property type="entry name" value="Diverse_substrate_MTase"/>
</dbReference>
<evidence type="ECO:0000259" key="3">
    <source>
        <dbReference type="Pfam" id="PF13649"/>
    </source>
</evidence>
<dbReference type="GO" id="GO:0008168">
    <property type="term" value="F:methyltransferase activity"/>
    <property type="evidence" value="ECO:0007669"/>
    <property type="project" value="UniProtKB-KW"/>
</dbReference>
<evidence type="ECO:0000313" key="5">
    <source>
        <dbReference type="Proteomes" id="UP001595710"/>
    </source>
</evidence>
<dbReference type="RefSeq" id="WP_290281895.1">
    <property type="nucleotide sequence ID" value="NZ_JAUFQI010000001.1"/>
</dbReference>
<dbReference type="InterPro" id="IPR029063">
    <property type="entry name" value="SAM-dependent_MTases_sf"/>
</dbReference>
<keyword evidence="1 4" id="KW-0489">Methyltransferase</keyword>
<evidence type="ECO:0000313" key="4">
    <source>
        <dbReference type="EMBL" id="MFC3700582.1"/>
    </source>
</evidence>
<dbReference type="Gene3D" id="3.40.50.150">
    <property type="entry name" value="Vaccinia Virus protein VP39"/>
    <property type="match status" value="1"/>
</dbReference>
<organism evidence="4 5">
    <name type="scientific">Reinekea marina</name>
    <dbReference type="NCBI Taxonomy" id="1310421"/>
    <lineage>
        <taxon>Bacteria</taxon>
        <taxon>Pseudomonadati</taxon>
        <taxon>Pseudomonadota</taxon>
        <taxon>Gammaproteobacteria</taxon>
        <taxon>Oceanospirillales</taxon>
        <taxon>Saccharospirillaceae</taxon>
        <taxon>Reinekea</taxon>
    </lineage>
</organism>
<dbReference type="GO" id="GO:0032259">
    <property type="term" value="P:methylation"/>
    <property type="evidence" value="ECO:0007669"/>
    <property type="project" value="UniProtKB-KW"/>
</dbReference>
<dbReference type="Proteomes" id="UP001595710">
    <property type="component" value="Unassembled WGS sequence"/>
</dbReference>
<gene>
    <name evidence="4" type="ORF">ACFOND_02940</name>
</gene>
<comment type="caution">
    <text evidence="4">The sequence shown here is derived from an EMBL/GenBank/DDBJ whole genome shotgun (WGS) entry which is preliminary data.</text>
</comment>
<dbReference type="SUPFAM" id="SSF53335">
    <property type="entry name" value="S-adenosyl-L-methionine-dependent methyltransferases"/>
    <property type="match status" value="1"/>
</dbReference>
<feature type="domain" description="Methyltransferase" evidence="3">
    <location>
        <begin position="41"/>
        <end position="119"/>
    </location>
</feature>